<evidence type="ECO:0000313" key="1">
    <source>
        <dbReference type="EMBL" id="QTA90851.1"/>
    </source>
</evidence>
<keyword evidence="2" id="KW-1185">Reference proteome</keyword>
<gene>
    <name evidence="1" type="ORF">dnm_069130</name>
</gene>
<protein>
    <submittedName>
        <fullName evidence="1">Uncharacterized protein</fullName>
    </submittedName>
</protein>
<organism evidence="1 2">
    <name type="scientific">Desulfonema magnum</name>
    <dbReference type="NCBI Taxonomy" id="45655"/>
    <lineage>
        <taxon>Bacteria</taxon>
        <taxon>Pseudomonadati</taxon>
        <taxon>Thermodesulfobacteriota</taxon>
        <taxon>Desulfobacteria</taxon>
        <taxon>Desulfobacterales</taxon>
        <taxon>Desulfococcaceae</taxon>
        <taxon>Desulfonema</taxon>
    </lineage>
</organism>
<dbReference type="RefSeq" id="WP_207678864.1">
    <property type="nucleotide sequence ID" value="NZ_CP061800.1"/>
</dbReference>
<sequence>MQSERYGQQKVCRPPPSPVGAAYLYQIMLRICRPYGAWPARHNECYKHIAPTGLGGSLQTCRYYQKGAMVLSGKV</sequence>
<reference evidence="1" key="1">
    <citation type="journal article" date="2021" name="Microb. Physiol.">
        <title>Proteogenomic Insights into the Physiology of Marine, Sulfate-Reducing, Filamentous Desulfonema limicola and Desulfonema magnum.</title>
        <authorList>
            <person name="Schnaars V."/>
            <person name="Wohlbrand L."/>
            <person name="Scheve S."/>
            <person name="Hinrichs C."/>
            <person name="Reinhardt R."/>
            <person name="Rabus R."/>
        </authorList>
    </citation>
    <scope>NUCLEOTIDE SEQUENCE</scope>
    <source>
        <strain evidence="1">4be13</strain>
    </source>
</reference>
<accession>A0A975GRA8</accession>
<evidence type="ECO:0000313" key="2">
    <source>
        <dbReference type="Proteomes" id="UP000663722"/>
    </source>
</evidence>
<proteinExistence type="predicted"/>
<dbReference type="EMBL" id="CP061800">
    <property type="protein sequence ID" value="QTA90851.1"/>
    <property type="molecule type" value="Genomic_DNA"/>
</dbReference>
<dbReference type="AlphaFoldDB" id="A0A975GRA8"/>
<dbReference type="KEGG" id="dmm:dnm_069130"/>
<name>A0A975GRA8_9BACT</name>
<dbReference type="Proteomes" id="UP000663722">
    <property type="component" value="Chromosome"/>
</dbReference>